<dbReference type="InterPro" id="IPR053187">
    <property type="entry name" value="Notoamide_regulator"/>
</dbReference>
<evidence type="ECO:0000313" key="2">
    <source>
        <dbReference type="EMBL" id="GKT51661.1"/>
    </source>
</evidence>
<dbReference type="Proteomes" id="UP001055115">
    <property type="component" value="Unassembled WGS sequence"/>
</dbReference>
<keyword evidence="3" id="KW-1185">Reference proteome</keyword>
<dbReference type="CDD" id="cd12148">
    <property type="entry name" value="fungal_TF_MHR"/>
    <property type="match status" value="1"/>
</dbReference>
<gene>
    <name evidence="2" type="ORF">ColSpa_11842</name>
</gene>
<name>A0AA37ULF6_9PEZI</name>
<dbReference type="EMBL" id="BQXU01000051">
    <property type="protein sequence ID" value="GKT51661.1"/>
    <property type="molecule type" value="Genomic_DNA"/>
</dbReference>
<evidence type="ECO:0000313" key="3">
    <source>
        <dbReference type="Proteomes" id="UP001055115"/>
    </source>
</evidence>
<evidence type="ECO:0000256" key="1">
    <source>
        <dbReference type="SAM" id="MobiDB-lite"/>
    </source>
</evidence>
<dbReference type="PANTHER" id="PTHR47256:SF1">
    <property type="entry name" value="ZN(II)2CYS6 TRANSCRIPTION FACTOR (EUROFUNG)"/>
    <property type="match status" value="1"/>
</dbReference>
<reference evidence="2 3" key="1">
    <citation type="submission" date="2022-03" db="EMBL/GenBank/DDBJ databases">
        <title>Genome data of Colletotrichum spp.</title>
        <authorList>
            <person name="Utami Y.D."/>
            <person name="Hiruma K."/>
        </authorList>
    </citation>
    <scope>NUCLEOTIDE SEQUENCE [LARGE SCALE GENOMIC DNA]</scope>
    <source>
        <strain evidence="2 3">MAFF 239500</strain>
    </source>
</reference>
<comment type="caution">
    <text evidence="2">The sequence shown here is derived from an EMBL/GenBank/DDBJ whole genome shotgun (WGS) entry which is preliminary data.</text>
</comment>
<feature type="region of interest" description="Disordered" evidence="1">
    <location>
        <begin position="94"/>
        <end position="127"/>
    </location>
</feature>
<dbReference type="AlphaFoldDB" id="A0AA37ULF6"/>
<protein>
    <submittedName>
        <fullName evidence="2">Uncharacterized protein</fullName>
    </submittedName>
</protein>
<dbReference type="PANTHER" id="PTHR47256">
    <property type="entry name" value="ZN(II)2CYS6 TRANSCRIPTION FACTOR (EUROFUNG)-RELATED"/>
    <property type="match status" value="1"/>
</dbReference>
<sequence>MLKRVPDEQALEALKLLRTGNEPAEVGSALRRYDVGLSQVALNRAILPPTQTSLEFELMMRHPLAYPTWAPVEPSKLDLEFLLLPSKIRWEGSGPTLTAGSPDGHPYLSPYAHEPRERSPDATSLTGPLRPPKLYDNRLLGINITQWTNVPVTNGFFIAVLQLYLETDHPIMPLIDADLLLDGLLGRNEFCSRFLVNALFAWACQGYAAFEPEATVIGHAFYSEAKTQWKKTKEAQASDHICTVAAVHYLSITAVSYGAGAEYVEFLGDVLEMSRRLGLFNVDPSQVSESNAIGEPKTR</sequence>
<accession>A0AA37ULF6</accession>
<proteinExistence type="predicted"/>
<dbReference type="GeneID" id="73332644"/>
<dbReference type="RefSeq" id="XP_049134011.1">
    <property type="nucleotide sequence ID" value="XM_049278054.1"/>
</dbReference>
<organism evidence="2 3">
    <name type="scientific">Colletotrichum spaethianum</name>
    <dbReference type="NCBI Taxonomy" id="700344"/>
    <lineage>
        <taxon>Eukaryota</taxon>
        <taxon>Fungi</taxon>
        <taxon>Dikarya</taxon>
        <taxon>Ascomycota</taxon>
        <taxon>Pezizomycotina</taxon>
        <taxon>Sordariomycetes</taxon>
        <taxon>Hypocreomycetidae</taxon>
        <taxon>Glomerellales</taxon>
        <taxon>Glomerellaceae</taxon>
        <taxon>Colletotrichum</taxon>
        <taxon>Colletotrichum spaethianum species complex</taxon>
    </lineage>
</organism>